<evidence type="ECO:0000256" key="5">
    <source>
        <dbReference type="ARBA" id="ARBA00023098"/>
    </source>
</evidence>
<evidence type="ECO:0000313" key="8">
    <source>
        <dbReference type="Ensembl" id="ENSCSAVP00000018265.1"/>
    </source>
</evidence>
<comment type="similarity">
    <text evidence="1">Belongs to the AB hydrolase superfamily. Lipase family.</text>
</comment>
<keyword evidence="2" id="KW-0732">Signal</keyword>
<evidence type="ECO:0000256" key="4">
    <source>
        <dbReference type="ARBA" id="ARBA00022963"/>
    </source>
</evidence>
<dbReference type="HOGENOM" id="CLU_855160_0_0_1"/>
<evidence type="ECO:0000256" key="3">
    <source>
        <dbReference type="ARBA" id="ARBA00022801"/>
    </source>
</evidence>
<keyword evidence="3" id="KW-0378">Hydrolase</keyword>
<reference evidence="9" key="1">
    <citation type="submission" date="2003-08" db="EMBL/GenBank/DDBJ databases">
        <authorList>
            <person name="Birren B."/>
            <person name="Nusbaum C."/>
            <person name="Abebe A."/>
            <person name="Abouelleil A."/>
            <person name="Adekoya E."/>
            <person name="Ait-zahra M."/>
            <person name="Allen N."/>
            <person name="Allen T."/>
            <person name="An P."/>
            <person name="Anderson M."/>
            <person name="Anderson S."/>
            <person name="Arachchi H."/>
            <person name="Armbruster J."/>
            <person name="Bachantsang P."/>
            <person name="Baldwin J."/>
            <person name="Barry A."/>
            <person name="Bayul T."/>
            <person name="Blitshsteyn B."/>
            <person name="Bloom T."/>
            <person name="Blye J."/>
            <person name="Boguslavskiy L."/>
            <person name="Borowsky M."/>
            <person name="Boukhgalter B."/>
            <person name="Brunache A."/>
            <person name="Butler J."/>
            <person name="Calixte N."/>
            <person name="Calvo S."/>
            <person name="Camarata J."/>
            <person name="Campo K."/>
            <person name="Chang J."/>
            <person name="Cheshatsang Y."/>
            <person name="Citroen M."/>
            <person name="Collymore A."/>
            <person name="Considine T."/>
            <person name="Cook A."/>
            <person name="Cooke P."/>
            <person name="Corum B."/>
            <person name="Cuomo C."/>
            <person name="David R."/>
            <person name="Dawoe T."/>
            <person name="Degray S."/>
            <person name="Dodge S."/>
            <person name="Dooley K."/>
            <person name="Dorje P."/>
            <person name="Dorjee K."/>
            <person name="Dorris L."/>
            <person name="Duffey N."/>
            <person name="Dupes A."/>
            <person name="Elkins T."/>
            <person name="Engels R."/>
            <person name="Erickson J."/>
            <person name="Farina A."/>
            <person name="Faro S."/>
            <person name="Ferreira P."/>
            <person name="Fischer H."/>
            <person name="Fitzgerald M."/>
            <person name="Foley K."/>
            <person name="Gage D."/>
            <person name="Galagan J."/>
            <person name="Gearin G."/>
            <person name="Gnerre S."/>
            <person name="Gnirke A."/>
            <person name="Goyette A."/>
            <person name="Graham J."/>
            <person name="Grandbois E."/>
            <person name="Gyaltsen K."/>
            <person name="Hafez N."/>
            <person name="Hagopian D."/>
            <person name="Hagos B."/>
            <person name="Hall J."/>
            <person name="Hatcher B."/>
            <person name="Heller A."/>
            <person name="Higgins H."/>
            <person name="Honan T."/>
            <person name="Horn A."/>
            <person name="Houde N."/>
            <person name="Hughes L."/>
            <person name="Hulme W."/>
            <person name="Husby E."/>
            <person name="Iliev I."/>
            <person name="Jaffe D."/>
            <person name="Jones C."/>
            <person name="Kamal M."/>
            <person name="Kamat A."/>
            <person name="Kamvysselis M."/>
            <person name="Karlsson E."/>
            <person name="Kells C."/>
            <person name="Kieu A."/>
            <person name="Kisner P."/>
            <person name="Kodira C."/>
            <person name="Kulbokas E."/>
            <person name="Labutti K."/>
            <person name="Lama D."/>
            <person name="Landers T."/>
            <person name="Leger J."/>
            <person name="Levine S."/>
            <person name="Lewis D."/>
            <person name="Lewis T."/>
            <person name="Lindblad-toh K."/>
            <person name="Liu X."/>
            <person name="Lokyitsang T."/>
            <person name="Lokyitsang Y."/>
            <person name="Lucien O."/>
            <person name="Lui A."/>
            <person name="Ma L.J."/>
            <person name="Mabbitt R."/>
            <person name="Macdonald J."/>
            <person name="Maclean C."/>
            <person name="Major J."/>
            <person name="Manning J."/>
            <person name="Marabella R."/>
            <person name="Maru K."/>
            <person name="Matthews C."/>
            <person name="Mauceli E."/>
            <person name="Mccarthy M."/>
            <person name="Mcdonough S."/>
            <person name="Mcghee T."/>
            <person name="Meldrim J."/>
            <person name="Meneus L."/>
            <person name="Mesirov J."/>
            <person name="Mihalev A."/>
            <person name="Mihova T."/>
            <person name="Mikkelsen T."/>
            <person name="Mlenga V."/>
            <person name="Moru K."/>
            <person name="Mozes J."/>
            <person name="Mulrain L."/>
            <person name="Munson G."/>
            <person name="Naylor J."/>
            <person name="Newes C."/>
            <person name="Nguyen C."/>
            <person name="Nguyen N."/>
            <person name="Nguyen T."/>
            <person name="Nicol R."/>
            <person name="Nielsen C."/>
            <person name="Nizzari M."/>
            <person name="Norbu C."/>
            <person name="Norbu N."/>
            <person name="O'donnell P."/>
            <person name="Okoawo O."/>
            <person name="O'leary S."/>
            <person name="Omotosho B."/>
            <person name="O'neill K."/>
            <person name="Osman S."/>
            <person name="Parker S."/>
            <person name="Perrin D."/>
            <person name="Phunkhang P."/>
            <person name="Piqani B."/>
            <person name="Purcell S."/>
            <person name="Rachupka T."/>
            <person name="Ramasamy U."/>
            <person name="Rameau R."/>
            <person name="Ray V."/>
            <person name="Raymond C."/>
            <person name="Retta R."/>
            <person name="Richardson S."/>
            <person name="Rise C."/>
            <person name="Rodriguez J."/>
            <person name="Rogers J."/>
            <person name="Rogov P."/>
            <person name="Rutman M."/>
            <person name="Schupbach R."/>
            <person name="Seaman C."/>
            <person name="Settipalli S."/>
            <person name="Sharpe T."/>
            <person name="Sheridan J."/>
            <person name="Sherpa N."/>
            <person name="Shi J."/>
            <person name="Smirnov S."/>
            <person name="Smith C."/>
            <person name="Sougnez C."/>
            <person name="Spencer B."/>
            <person name="Stalker J."/>
            <person name="Stange-thomann N."/>
            <person name="Stavropoulos S."/>
            <person name="Stetson K."/>
            <person name="Stone C."/>
            <person name="Stone S."/>
            <person name="Stubbs M."/>
            <person name="Talamas J."/>
            <person name="Tchuinga P."/>
            <person name="Tenzing P."/>
            <person name="Tesfaye S."/>
            <person name="Theodore J."/>
            <person name="Thoulutsang Y."/>
            <person name="Topham K."/>
            <person name="Towey S."/>
            <person name="Tsamla T."/>
            <person name="Tsomo N."/>
            <person name="Vallee D."/>
            <person name="Vassiliev H."/>
            <person name="Venkataraman V."/>
            <person name="Vinson J."/>
            <person name="Vo A."/>
            <person name="Wade C."/>
            <person name="Wang S."/>
            <person name="Wangchuk T."/>
            <person name="Wangdi T."/>
            <person name="Whittaker C."/>
            <person name="Wilkinson J."/>
            <person name="Wu Y."/>
            <person name="Wyman D."/>
            <person name="Yadav S."/>
            <person name="Yang S."/>
            <person name="Yang X."/>
            <person name="Yeager S."/>
            <person name="Yee E."/>
            <person name="Young G."/>
            <person name="Zainoun J."/>
            <person name="Zembeck L."/>
            <person name="Zimmer A."/>
            <person name="Zody M."/>
            <person name="Lander E."/>
        </authorList>
    </citation>
    <scope>NUCLEOTIDE SEQUENCE [LARGE SCALE GENOMIC DNA]</scope>
</reference>
<dbReference type="PANTHER" id="PTHR11005">
    <property type="entry name" value="LYSOSOMAL ACID LIPASE-RELATED"/>
    <property type="match status" value="1"/>
</dbReference>
<dbReference type="Ensembl" id="ENSCSAVT00000018465.1">
    <property type="protein sequence ID" value="ENSCSAVP00000018265.1"/>
    <property type="gene ID" value="ENSCSAVG00000010741.1"/>
</dbReference>
<dbReference type="GO" id="GO:0016042">
    <property type="term" value="P:lipid catabolic process"/>
    <property type="evidence" value="ECO:0007669"/>
    <property type="project" value="UniProtKB-KW"/>
</dbReference>
<keyword evidence="6" id="KW-0325">Glycoprotein</keyword>
<keyword evidence="5" id="KW-0443">Lipid metabolism</keyword>
<organism evidence="8 9">
    <name type="scientific">Ciona savignyi</name>
    <name type="common">Pacific transparent sea squirt</name>
    <dbReference type="NCBI Taxonomy" id="51511"/>
    <lineage>
        <taxon>Eukaryota</taxon>
        <taxon>Metazoa</taxon>
        <taxon>Chordata</taxon>
        <taxon>Tunicata</taxon>
        <taxon>Ascidiacea</taxon>
        <taxon>Phlebobranchia</taxon>
        <taxon>Cionidae</taxon>
        <taxon>Ciona</taxon>
    </lineage>
</organism>
<dbReference type="Proteomes" id="UP000007875">
    <property type="component" value="Unassembled WGS sequence"/>
</dbReference>
<evidence type="ECO:0000256" key="1">
    <source>
        <dbReference type="ARBA" id="ARBA00010701"/>
    </source>
</evidence>
<keyword evidence="9" id="KW-1185">Reference proteome</keyword>
<dbReference type="Gene3D" id="3.40.50.1820">
    <property type="entry name" value="alpha/beta hydrolase"/>
    <property type="match status" value="1"/>
</dbReference>
<dbReference type="AlphaFoldDB" id="H2ZKZ9"/>
<evidence type="ECO:0000256" key="2">
    <source>
        <dbReference type="ARBA" id="ARBA00022729"/>
    </source>
</evidence>
<feature type="domain" description="Partial AB-hydrolase lipase" evidence="7">
    <location>
        <begin position="90"/>
        <end position="158"/>
    </location>
</feature>
<reference evidence="8" key="2">
    <citation type="submission" date="2025-08" db="UniProtKB">
        <authorList>
            <consortium name="Ensembl"/>
        </authorList>
    </citation>
    <scope>IDENTIFICATION</scope>
</reference>
<name>H2ZKZ9_CIOSA</name>
<dbReference type="InterPro" id="IPR006693">
    <property type="entry name" value="AB_hydrolase_lipase"/>
</dbReference>
<proteinExistence type="inferred from homology"/>
<keyword evidence="4" id="KW-0442">Lipid degradation</keyword>
<evidence type="ECO:0000256" key="6">
    <source>
        <dbReference type="ARBA" id="ARBA00023180"/>
    </source>
</evidence>
<dbReference type="SUPFAM" id="SSF53474">
    <property type="entry name" value="alpha/beta-Hydrolases"/>
    <property type="match status" value="1"/>
</dbReference>
<dbReference type="GeneTree" id="ENSGT00940000171894"/>
<dbReference type="GO" id="GO:0016787">
    <property type="term" value="F:hydrolase activity"/>
    <property type="evidence" value="ECO:0007669"/>
    <property type="project" value="UniProtKB-KW"/>
</dbReference>
<evidence type="ECO:0000313" key="9">
    <source>
        <dbReference type="Proteomes" id="UP000007875"/>
    </source>
</evidence>
<sequence>MDQLKGYFDSLLGVGNENNPGDEAKKWLNSLREGLPDLPTFNVDTNNMPEWNWDSFVSSLLPPSGNAGSSVDIPAQQDDDEIPPDCKMTTPEMIRHAGYPCEVHNVQTKDGYILTMHRIPYGVTDTSRKGSSRLRLKRPVVFMQHGILADSSCWVANGAGGRSLPYILADMGCDVWLGNVRGSTYSRAHSTLDADVSEKYWRFSWQHMSEQDIPSMVNKALHVSSQRSLYYVGHSQGTLVAFARLAEDPEFNNKIKMLFALGPVTRLANLTSPIKSLVYLNRPAFLGMSMFGGTEVLPKKAISQWITAKLHNFKKTKVMTLSEAK</sequence>
<dbReference type="Pfam" id="PF04083">
    <property type="entry name" value="Abhydro_lipase"/>
    <property type="match status" value="1"/>
</dbReference>
<dbReference type="FunFam" id="3.40.50.1820:FF:000057">
    <property type="entry name" value="Lipase"/>
    <property type="match status" value="1"/>
</dbReference>
<accession>H2ZKZ9</accession>
<protein>
    <recommendedName>
        <fullName evidence="7">Partial AB-hydrolase lipase domain-containing protein</fullName>
    </recommendedName>
</protein>
<dbReference type="InterPro" id="IPR029058">
    <property type="entry name" value="AB_hydrolase_fold"/>
</dbReference>
<reference evidence="8" key="3">
    <citation type="submission" date="2025-09" db="UniProtKB">
        <authorList>
            <consortium name="Ensembl"/>
        </authorList>
    </citation>
    <scope>IDENTIFICATION</scope>
</reference>
<evidence type="ECO:0000259" key="7">
    <source>
        <dbReference type="Pfam" id="PF04083"/>
    </source>
</evidence>